<comment type="cofactor">
    <cofactor evidence="5">
        <name>a divalent metal cation</name>
        <dbReference type="ChEBI" id="CHEBI:60240"/>
    </cofactor>
</comment>
<dbReference type="PANTHER" id="PTHR20275">
    <property type="entry name" value="NAD KINASE"/>
    <property type="match status" value="1"/>
</dbReference>
<comment type="function">
    <text evidence="5">Involved in the regulation of the intracellular balance of NAD and NADP, and is a key enzyme in the biosynthesis of NADP. Catalyzes specifically the phosphorylation on 2'-hydroxyl of the adenosine moiety of NAD to yield NADP.</text>
</comment>
<dbReference type="AlphaFoldDB" id="A0A075HLW1"/>
<dbReference type="GO" id="GO:0006741">
    <property type="term" value="P:NADP+ biosynthetic process"/>
    <property type="evidence" value="ECO:0007669"/>
    <property type="project" value="UniProtKB-UniRule"/>
</dbReference>
<keyword evidence="2 5" id="KW-0418">Kinase</keyword>
<dbReference type="EC" id="2.7.1.23" evidence="5"/>
<accession>A0A075HLW1</accession>
<organism evidence="6">
    <name type="scientific">uncultured marine thaumarchaeote KM3_75_C11</name>
    <dbReference type="NCBI Taxonomy" id="1456278"/>
    <lineage>
        <taxon>Archaea</taxon>
        <taxon>Nitrososphaerota</taxon>
        <taxon>environmental samples</taxon>
    </lineage>
</organism>
<proteinExistence type="inferred from homology"/>
<dbReference type="HAMAP" id="MF_00361">
    <property type="entry name" value="NAD_kinase"/>
    <property type="match status" value="1"/>
</dbReference>
<name>A0A075HLW1_9ARCH</name>
<dbReference type="InterPro" id="IPR036390">
    <property type="entry name" value="WH_DNA-bd_sf"/>
</dbReference>
<protein>
    <recommendedName>
        <fullName evidence="5">NAD kinase</fullName>
        <ecNumber evidence="5">2.7.1.23</ecNumber>
    </recommendedName>
    <alternativeName>
        <fullName evidence="5">ATP-dependent NAD kinase</fullName>
    </alternativeName>
</protein>
<dbReference type="SUPFAM" id="SSF111331">
    <property type="entry name" value="NAD kinase/diacylglycerol kinase-like"/>
    <property type="match status" value="1"/>
</dbReference>
<feature type="binding site" evidence="5">
    <location>
        <position position="151"/>
    </location>
    <ligand>
        <name>NAD(+)</name>
        <dbReference type="ChEBI" id="CHEBI:57540"/>
    </ligand>
</feature>
<keyword evidence="3 5" id="KW-0521">NADP</keyword>
<dbReference type="EMBL" id="KF901066">
    <property type="protein sequence ID" value="AIF16869.1"/>
    <property type="molecule type" value="Genomic_DNA"/>
</dbReference>
<keyword evidence="5" id="KW-0963">Cytoplasm</keyword>
<evidence type="ECO:0000313" key="6">
    <source>
        <dbReference type="EMBL" id="AIF16869.1"/>
    </source>
</evidence>
<dbReference type="GO" id="GO:0005737">
    <property type="term" value="C:cytoplasm"/>
    <property type="evidence" value="ECO:0007669"/>
    <property type="project" value="UniProtKB-SubCell"/>
</dbReference>
<dbReference type="InterPro" id="IPR017437">
    <property type="entry name" value="ATP-NAD_kinase_PpnK-typ_C"/>
</dbReference>
<dbReference type="InterPro" id="IPR017438">
    <property type="entry name" value="ATP-NAD_kinase_N"/>
</dbReference>
<dbReference type="PANTHER" id="PTHR20275:SF0">
    <property type="entry name" value="NAD KINASE"/>
    <property type="match status" value="1"/>
</dbReference>
<keyword evidence="1 5" id="KW-0808">Transferase</keyword>
<evidence type="ECO:0000256" key="2">
    <source>
        <dbReference type="ARBA" id="ARBA00022777"/>
    </source>
</evidence>
<dbReference type="Gene3D" id="2.60.200.30">
    <property type="entry name" value="Probable inorganic polyphosphate/atp-NAD kinase, domain 2"/>
    <property type="match status" value="1"/>
</dbReference>
<evidence type="ECO:0000256" key="1">
    <source>
        <dbReference type="ARBA" id="ARBA00022679"/>
    </source>
</evidence>
<dbReference type="InterPro" id="IPR036388">
    <property type="entry name" value="WH-like_DNA-bd_sf"/>
</dbReference>
<dbReference type="Pfam" id="PF13412">
    <property type="entry name" value="HTH_24"/>
    <property type="match status" value="1"/>
</dbReference>
<dbReference type="GO" id="GO:0003951">
    <property type="term" value="F:NAD+ kinase activity"/>
    <property type="evidence" value="ECO:0007669"/>
    <property type="project" value="UniProtKB-UniRule"/>
</dbReference>
<keyword evidence="4 5" id="KW-0520">NAD</keyword>
<dbReference type="Gene3D" id="3.40.50.10330">
    <property type="entry name" value="Probable inorganic polyphosphate/atp-NAD kinase, domain 1"/>
    <property type="match status" value="1"/>
</dbReference>
<evidence type="ECO:0000256" key="5">
    <source>
        <dbReference type="HAMAP-Rule" id="MF_00361"/>
    </source>
</evidence>
<feature type="binding site" evidence="5">
    <location>
        <begin position="162"/>
        <end position="167"/>
    </location>
    <ligand>
        <name>NAD(+)</name>
        <dbReference type="ChEBI" id="CHEBI:57540"/>
    </ligand>
</feature>
<dbReference type="Pfam" id="PF20143">
    <property type="entry name" value="NAD_kinase_C"/>
    <property type="match status" value="1"/>
</dbReference>
<comment type="similarity">
    <text evidence="5">Belongs to the NAD kinase family.</text>
</comment>
<dbReference type="Pfam" id="PF01513">
    <property type="entry name" value="NAD_kinase"/>
    <property type="match status" value="1"/>
</dbReference>
<dbReference type="SUPFAM" id="SSF46785">
    <property type="entry name" value="Winged helix' DNA-binding domain"/>
    <property type="match status" value="1"/>
</dbReference>
<gene>
    <name evidence="6" type="primary">NADK</name>
    <name evidence="5" type="synonym">nadK</name>
    <name evidence="6" type="synonym">ppnK</name>
</gene>
<reference evidence="6" key="1">
    <citation type="journal article" date="2014" name="Genome Biol. Evol.">
        <title>Pangenome evidence for extensive interdomain horizontal transfer affecting lineage core and shell genes in uncultured planktonic thaumarchaeota and euryarchaeota.</title>
        <authorList>
            <person name="Deschamps P."/>
            <person name="Zivanovic Y."/>
            <person name="Moreira D."/>
            <person name="Rodriguez-Valera F."/>
            <person name="Lopez-Garcia P."/>
        </authorList>
    </citation>
    <scope>NUCLEOTIDE SEQUENCE</scope>
</reference>
<feature type="active site" description="Proton acceptor" evidence="5">
    <location>
        <position position="50"/>
    </location>
</feature>
<dbReference type="Gene3D" id="1.10.10.10">
    <property type="entry name" value="Winged helix-like DNA-binding domain superfamily/Winged helix DNA-binding domain"/>
    <property type="match status" value="1"/>
</dbReference>
<comment type="subcellular location">
    <subcellularLocation>
        <location evidence="5">Cytoplasm</location>
    </subcellularLocation>
</comment>
<dbReference type="GO" id="GO:0019674">
    <property type="term" value="P:NAD+ metabolic process"/>
    <property type="evidence" value="ECO:0007669"/>
    <property type="project" value="InterPro"/>
</dbReference>
<dbReference type="GO" id="GO:0046872">
    <property type="term" value="F:metal ion binding"/>
    <property type="evidence" value="ECO:0007669"/>
    <property type="project" value="UniProtKB-UniRule"/>
</dbReference>
<comment type="caution">
    <text evidence="5">Lacks conserved residue(s) required for the propagation of feature annotation.</text>
</comment>
<evidence type="ECO:0000256" key="3">
    <source>
        <dbReference type="ARBA" id="ARBA00022857"/>
    </source>
</evidence>
<feature type="binding site" evidence="5">
    <location>
        <begin position="121"/>
        <end position="122"/>
    </location>
    <ligand>
        <name>NAD(+)</name>
        <dbReference type="ChEBI" id="CHEBI:57540"/>
    </ligand>
</feature>
<dbReference type="GO" id="GO:0005524">
    <property type="term" value="F:ATP binding"/>
    <property type="evidence" value="ECO:0007669"/>
    <property type="project" value="UniProtKB-KW"/>
</dbReference>
<sequence>MRIGIAGTQTTELLAKSIKETLSDAGFESFYFKNNSKATLADLVIVLGGDRGVRNYFHHTLDLDTPVLGISESESNGFLAQIELRELSTYLNRIKKQDFVIEDVPRISVKIDGKNVYPVLNDVAVFTSKSATLMEYVLRVNGEEVWHDSSDGVIISTPTGSSAYSMSAGGPVIFQSSNVFGIVSVNSLDTTRRPLIVSDNSIIEIDEVSSRLHCDVVLDGIDRYKVNNNVETTKFIPPARIIRMKVNSTAISALAKKVKLAEELLAMPPSSKLLLKILEYEGSMTQKELASKTLLPDRTVRLALKHLMNKGYIKRKVSIRDARQKIYEITKLD</sequence>
<evidence type="ECO:0000256" key="4">
    <source>
        <dbReference type="ARBA" id="ARBA00023027"/>
    </source>
</evidence>
<keyword evidence="5" id="KW-0067">ATP-binding</keyword>
<comment type="catalytic activity">
    <reaction evidence="5">
        <text>NAD(+) + ATP = ADP + NADP(+) + H(+)</text>
        <dbReference type="Rhea" id="RHEA:18629"/>
        <dbReference type="ChEBI" id="CHEBI:15378"/>
        <dbReference type="ChEBI" id="CHEBI:30616"/>
        <dbReference type="ChEBI" id="CHEBI:57540"/>
        <dbReference type="ChEBI" id="CHEBI:58349"/>
        <dbReference type="ChEBI" id="CHEBI:456216"/>
        <dbReference type="EC" id="2.7.1.23"/>
    </reaction>
</comment>
<dbReference type="InterPro" id="IPR002504">
    <property type="entry name" value="NADK"/>
</dbReference>
<dbReference type="InterPro" id="IPR016064">
    <property type="entry name" value="NAD/diacylglycerol_kinase_sf"/>
</dbReference>
<keyword evidence="5" id="KW-0547">Nucleotide-binding</keyword>